<dbReference type="PANTHER" id="PTHR31157:SF1">
    <property type="entry name" value="SCP DOMAIN-CONTAINING PROTEIN"/>
    <property type="match status" value="1"/>
</dbReference>
<feature type="signal peptide" evidence="1">
    <location>
        <begin position="1"/>
        <end position="21"/>
    </location>
</feature>
<dbReference type="InterPro" id="IPR014044">
    <property type="entry name" value="CAP_dom"/>
</dbReference>
<protein>
    <submittedName>
        <fullName evidence="3">Cysteine-rich secretory protein family protein</fullName>
    </submittedName>
</protein>
<dbReference type="OrthoDB" id="7550377at2"/>
<dbReference type="Pfam" id="PF00188">
    <property type="entry name" value="CAP"/>
    <property type="match status" value="1"/>
</dbReference>
<dbReference type="SUPFAM" id="SSF55797">
    <property type="entry name" value="PR-1-like"/>
    <property type="match status" value="1"/>
</dbReference>
<dbReference type="AlphaFoldDB" id="A0A562I1L9"/>
<dbReference type="Proteomes" id="UP000319627">
    <property type="component" value="Unassembled WGS sequence"/>
</dbReference>
<gene>
    <name evidence="3" type="ORF">LX59_01841</name>
</gene>
<reference evidence="3 4" key="1">
    <citation type="submission" date="2019-07" db="EMBL/GenBank/DDBJ databases">
        <title>Genomic Encyclopedia of Type Strains, Phase I: the one thousand microbial genomes (KMG-I) project.</title>
        <authorList>
            <person name="Kyrpides N."/>
        </authorList>
    </citation>
    <scope>NUCLEOTIDE SEQUENCE [LARGE SCALE GENOMIC DNA]</scope>
    <source>
        <strain evidence="3 4">DSM 375</strain>
    </source>
</reference>
<keyword evidence="1" id="KW-0732">Signal</keyword>
<feature type="domain" description="SCP" evidence="2">
    <location>
        <begin position="102"/>
        <end position="215"/>
    </location>
</feature>
<dbReference type="Gene3D" id="3.40.33.10">
    <property type="entry name" value="CAP"/>
    <property type="match status" value="1"/>
</dbReference>
<feature type="chain" id="PRO_5021864498" evidence="1">
    <location>
        <begin position="22"/>
        <end position="221"/>
    </location>
</feature>
<evidence type="ECO:0000259" key="2">
    <source>
        <dbReference type="Pfam" id="PF00188"/>
    </source>
</evidence>
<accession>A0A562I1L9</accession>
<evidence type="ECO:0000313" key="4">
    <source>
        <dbReference type="Proteomes" id="UP000319627"/>
    </source>
</evidence>
<name>A0A562I1L9_9GAMM</name>
<proteinExistence type="predicted"/>
<keyword evidence="4" id="KW-1185">Reference proteome</keyword>
<dbReference type="PANTHER" id="PTHR31157">
    <property type="entry name" value="SCP DOMAIN-CONTAINING PROTEIN"/>
    <property type="match status" value="1"/>
</dbReference>
<sequence>MHCLSVFWLFLLAWVAFGAQAALSPIQDQHPQCSAIINKQQQEMLAELNLARTQPMSYAQIVADKFSNLGADGLYRSSGKLYKIQEGRAVIEETLAFLKQVKPVMPLSLSRCLSLSALYHVQDQSKTGAVGHQGKDGSQATERAQKFLVGVLPYCGENISYGPQNVRDIVIQLLIDDGVSGRGHRKNVFDPRYRTIGLASGTHRVYGYMSVHVLCLNPLQN</sequence>
<evidence type="ECO:0000313" key="3">
    <source>
        <dbReference type="EMBL" id="TWH64900.1"/>
    </source>
</evidence>
<evidence type="ECO:0000256" key="1">
    <source>
        <dbReference type="SAM" id="SignalP"/>
    </source>
</evidence>
<dbReference type="EMBL" id="VLKG01000006">
    <property type="protein sequence ID" value="TWH64900.1"/>
    <property type="molecule type" value="Genomic_DNA"/>
</dbReference>
<dbReference type="InterPro" id="IPR035940">
    <property type="entry name" value="CAP_sf"/>
</dbReference>
<comment type="caution">
    <text evidence="3">The sequence shown here is derived from an EMBL/GenBank/DDBJ whole genome shotgun (WGS) entry which is preliminary data.</text>
</comment>
<dbReference type="CDD" id="cd05379">
    <property type="entry name" value="CAP_bacterial"/>
    <property type="match status" value="1"/>
</dbReference>
<organism evidence="3 4">
    <name type="scientific">Azomonas agilis</name>
    <dbReference type="NCBI Taxonomy" id="116849"/>
    <lineage>
        <taxon>Bacteria</taxon>
        <taxon>Pseudomonadati</taxon>
        <taxon>Pseudomonadota</taxon>
        <taxon>Gammaproteobacteria</taxon>
        <taxon>Pseudomonadales</taxon>
        <taxon>Pseudomonadaceae</taxon>
        <taxon>Azomonas</taxon>
    </lineage>
</organism>